<reference evidence="1 2" key="1">
    <citation type="submission" date="2024-06" db="EMBL/GenBank/DDBJ databases">
        <authorList>
            <person name="Li F."/>
        </authorList>
    </citation>
    <scope>NUCLEOTIDE SEQUENCE [LARGE SCALE GENOMIC DNA]</scope>
    <source>
        <strain evidence="1 2">GXAS 311</strain>
    </source>
</reference>
<comment type="caution">
    <text evidence="1">The sequence shown here is derived from an EMBL/GenBank/DDBJ whole genome shotgun (WGS) entry which is preliminary data.</text>
</comment>
<dbReference type="EMBL" id="JBEVCJ010000018">
    <property type="protein sequence ID" value="MET1256217.1"/>
    <property type="molecule type" value="Genomic_DNA"/>
</dbReference>
<keyword evidence="1" id="KW-0675">Receptor</keyword>
<evidence type="ECO:0000313" key="1">
    <source>
        <dbReference type="EMBL" id="MET1256217.1"/>
    </source>
</evidence>
<dbReference type="NCBIfam" id="NF038402">
    <property type="entry name" value="TroA_like"/>
    <property type="match status" value="1"/>
</dbReference>
<keyword evidence="2" id="KW-1185">Reference proteome</keyword>
<dbReference type="Proteomes" id="UP001548189">
    <property type="component" value="Unassembled WGS sequence"/>
</dbReference>
<evidence type="ECO:0000313" key="2">
    <source>
        <dbReference type="Proteomes" id="UP001548189"/>
    </source>
</evidence>
<gene>
    <name evidence="1" type="ORF">ABVT43_13840</name>
</gene>
<sequence length="248" mass="28378">MKIISLVPSITETLIDCQVNLVGRSRFCIHPRPQVNDIAKVGGTKDINWQNALDQSADLVILDKEENTLQMAESCPIDYFALHITCIEDVAPELTRLAERIESQPLMAIAKRWQQVAQNGPLPNNMITLPGVIQWWKKPDTQTRLVYLIWQNPWMAIGENTFIQSVLDFCGLKKYRISFSDKYPQIDLGRLAKEDTVLLFSTEPFPFDRYQESLIELGYSCALVDGELFSWYGIRSLKFLESICETAE</sequence>
<dbReference type="InterPro" id="IPR054828">
    <property type="entry name" value="Vit_B12_bind_prot"/>
</dbReference>
<organism evidence="1 2">
    <name type="scientific">Aliikangiella maris</name>
    <dbReference type="NCBI Taxonomy" id="3162458"/>
    <lineage>
        <taxon>Bacteria</taxon>
        <taxon>Pseudomonadati</taxon>
        <taxon>Pseudomonadota</taxon>
        <taxon>Gammaproteobacteria</taxon>
        <taxon>Oceanospirillales</taxon>
        <taxon>Pleioneaceae</taxon>
        <taxon>Aliikangiella</taxon>
    </lineage>
</organism>
<name>A0ABV2BW93_9GAMM</name>
<dbReference type="SUPFAM" id="SSF53807">
    <property type="entry name" value="Helical backbone' metal receptor"/>
    <property type="match status" value="1"/>
</dbReference>
<proteinExistence type="predicted"/>
<accession>A0ABV2BW93</accession>
<dbReference type="Gene3D" id="3.40.50.1980">
    <property type="entry name" value="Nitrogenase molybdenum iron protein domain"/>
    <property type="match status" value="2"/>
</dbReference>
<protein>
    <submittedName>
        <fullName evidence="1">Helical backbone metal receptor</fullName>
    </submittedName>
</protein>